<organism evidence="3 4">
    <name type="scientific">Actomonas aquatica</name>
    <dbReference type="NCBI Taxonomy" id="2866162"/>
    <lineage>
        <taxon>Bacteria</taxon>
        <taxon>Pseudomonadati</taxon>
        <taxon>Verrucomicrobiota</taxon>
        <taxon>Opitutia</taxon>
        <taxon>Opitutales</taxon>
        <taxon>Opitutaceae</taxon>
        <taxon>Actomonas</taxon>
    </lineage>
</organism>
<dbReference type="InterPro" id="IPR009671">
    <property type="entry name" value="RraB_dom"/>
</dbReference>
<dbReference type="Proteomes" id="UP000738431">
    <property type="component" value="Chromosome"/>
</dbReference>
<accession>A0ABZ1C1Z5</accession>
<name>A0ABZ1C1Z5_9BACT</name>
<keyword evidence="4" id="KW-1185">Reference proteome</keyword>
<dbReference type="EMBL" id="CP139781">
    <property type="protein sequence ID" value="WRQ85538.1"/>
    <property type="molecule type" value="Genomic_DNA"/>
</dbReference>
<sequence>MKVSEIPNDADGDAIRRVFDHGSDPMRPMKVDFHVAMPNEKNGRAFAEIVASRGYEPDLSFDQELQEWTCSCSRTMLLEYDALLKCQKELDEISAPFDGFSDGWGTFGNE</sequence>
<dbReference type="SUPFAM" id="SSF89946">
    <property type="entry name" value="Hypothetical protein VC0424"/>
    <property type="match status" value="1"/>
</dbReference>
<proteinExistence type="predicted"/>
<reference evidence="3 4" key="2">
    <citation type="submission" date="2023-12" db="EMBL/GenBank/DDBJ databases">
        <title>Description of an unclassified Opitutus bacterium of Verrucomicrobiota.</title>
        <authorList>
            <person name="Zhang D.-F."/>
        </authorList>
    </citation>
    <scope>NUCLEOTIDE SEQUENCE [LARGE SCALE GENOMIC DNA]</scope>
    <source>
        <strain evidence="3 4">WL0086</strain>
    </source>
</reference>
<dbReference type="Pfam" id="PF06877">
    <property type="entry name" value="RraB"/>
    <property type="match status" value="1"/>
</dbReference>
<dbReference type="RefSeq" id="WP_324725959.1">
    <property type="nucleotide sequence ID" value="NZ_CP139781.1"/>
</dbReference>
<feature type="domain" description="Regulator of ribonuclease activity B" evidence="1">
    <location>
        <begin position="9"/>
        <end position="106"/>
    </location>
</feature>
<evidence type="ECO:0000259" key="1">
    <source>
        <dbReference type="Pfam" id="PF06877"/>
    </source>
</evidence>
<protein>
    <submittedName>
        <fullName evidence="3">Ribonuclease E inhibitor RraB</fullName>
    </submittedName>
</protein>
<dbReference type="EMBL" id="CP139781">
    <property type="protein sequence ID" value="WRQ85540.1"/>
    <property type="molecule type" value="Genomic_DNA"/>
</dbReference>
<evidence type="ECO:0000313" key="3">
    <source>
        <dbReference type="EMBL" id="WRQ85540.1"/>
    </source>
</evidence>
<gene>
    <name evidence="2" type="ORF">K1X11_012065</name>
    <name evidence="3" type="ORF">K1X11_012075</name>
</gene>
<reference evidence="3 4" key="1">
    <citation type="submission" date="2021-08" db="EMBL/GenBank/DDBJ databases">
        <authorList>
            <person name="Zhang D."/>
            <person name="Zhang A."/>
            <person name="Wang L."/>
        </authorList>
    </citation>
    <scope>NUCLEOTIDE SEQUENCE</scope>
    <source>
        <strain evidence="3 4">WL0086</strain>
    </source>
</reference>
<dbReference type="Gene3D" id="3.30.70.970">
    <property type="entry name" value="RraB-like"/>
    <property type="match status" value="1"/>
</dbReference>
<evidence type="ECO:0000313" key="4">
    <source>
        <dbReference type="Proteomes" id="UP000738431"/>
    </source>
</evidence>
<evidence type="ECO:0000313" key="2">
    <source>
        <dbReference type="EMBL" id="WRQ85538.1"/>
    </source>
</evidence>
<dbReference type="InterPro" id="IPR036701">
    <property type="entry name" value="RraB-like_sf"/>
</dbReference>